<proteinExistence type="predicted"/>
<dbReference type="EMBL" id="PP516625">
    <property type="protein sequence ID" value="WYC18457.1"/>
    <property type="molecule type" value="Genomic_DNA"/>
</dbReference>
<evidence type="ECO:0000313" key="11">
    <source>
        <dbReference type="Proteomes" id="UP001432760"/>
    </source>
</evidence>
<dbReference type="PANTHER" id="PTHR35191:SF1">
    <property type="entry name" value="PROPHAGE SIDE TAIL FIBER PROTEIN HOMOLOG STFQ-RELATED"/>
    <property type="match status" value="1"/>
</dbReference>
<evidence type="ECO:0000259" key="9">
    <source>
        <dbReference type="Pfam" id="PF12571"/>
    </source>
</evidence>
<keyword evidence="6" id="KW-0946">Virion</keyword>
<dbReference type="Pfam" id="PF03406">
    <property type="entry name" value="Phage_fiber_2"/>
    <property type="match status" value="1"/>
</dbReference>
<dbReference type="Pfam" id="PF12571">
    <property type="entry name" value="Phage_tail_fib"/>
    <property type="match status" value="1"/>
</dbReference>
<keyword evidence="2" id="KW-0945">Host-virus interaction</keyword>
<keyword evidence="4" id="KW-1227">Viral tail protein</keyword>
<dbReference type="PANTHER" id="PTHR35191">
    <property type="entry name" value="PROPHAGE SIDE TAIL FIBER PROTEIN HOMOLOG STFQ-RELATED"/>
    <property type="match status" value="1"/>
</dbReference>
<dbReference type="InterPro" id="IPR051934">
    <property type="entry name" value="Phage_Tail_Fiber_Structural"/>
</dbReference>
<evidence type="ECO:0000256" key="5">
    <source>
        <dbReference type="ARBA" id="ARBA00022804"/>
    </source>
</evidence>
<keyword evidence="3" id="KW-1230">Viral tail fiber protein</keyword>
<keyword evidence="7" id="KW-1160">Virus entry into host cell</keyword>
<dbReference type="SUPFAM" id="SSF88874">
    <property type="entry name" value="Receptor-binding domain of short tail fibre protein gp12"/>
    <property type="match status" value="1"/>
</dbReference>
<dbReference type="Gene3D" id="3.90.1340.10">
    <property type="entry name" value="Phage tail collar domain"/>
    <property type="match status" value="1"/>
</dbReference>
<evidence type="ECO:0000256" key="6">
    <source>
        <dbReference type="ARBA" id="ARBA00022844"/>
    </source>
</evidence>
<dbReference type="InterPro" id="IPR011083">
    <property type="entry name" value="Phage_tail_collar_dom"/>
</dbReference>
<evidence type="ECO:0000256" key="4">
    <source>
        <dbReference type="ARBA" id="ARBA00022732"/>
    </source>
</evidence>
<reference evidence="10" key="1">
    <citation type="submission" date="2024-03" db="EMBL/GenBank/DDBJ databases">
        <authorList>
            <person name="Jin G."/>
            <person name="Wei L."/>
            <person name="Peng W."/>
        </authorList>
    </citation>
    <scope>NUCLEOTIDE SEQUENCE</scope>
</reference>
<evidence type="ECO:0000256" key="2">
    <source>
        <dbReference type="ARBA" id="ARBA00022581"/>
    </source>
</evidence>
<evidence type="ECO:0000256" key="7">
    <source>
        <dbReference type="ARBA" id="ARBA00023296"/>
    </source>
</evidence>
<evidence type="ECO:0000313" key="10">
    <source>
        <dbReference type="EMBL" id="WYC18457.1"/>
    </source>
</evidence>
<organism evidence="10 11">
    <name type="scientific">Yersinia phage vB_YpM_MHG38</name>
    <dbReference type="NCBI Taxonomy" id="3134742"/>
    <lineage>
        <taxon>Viruses</taxon>
        <taxon>Duplodnaviria</taxon>
        <taxon>Heunggongvirae</taxon>
        <taxon>Uroviricota</taxon>
        <taxon>Caudoviricetes</taxon>
        <taxon>Peduoviridae</taxon>
        <taxon>Eganvirus</taxon>
    </lineage>
</organism>
<feature type="domain" description="Phage tail fibre protein N-terminal" evidence="9">
    <location>
        <begin position="1"/>
        <end position="150"/>
    </location>
</feature>
<evidence type="ECO:0000256" key="3">
    <source>
        <dbReference type="ARBA" id="ARBA00022672"/>
    </source>
</evidence>
<dbReference type="Pfam" id="PF07484">
    <property type="entry name" value="Collar"/>
    <property type="match status" value="1"/>
</dbReference>
<name>A0AAX4M7T2_9CAUD</name>
<dbReference type="GO" id="GO:0046718">
    <property type="term" value="P:symbiont entry into host cell"/>
    <property type="evidence" value="ECO:0007669"/>
    <property type="project" value="UniProtKB-KW"/>
</dbReference>
<dbReference type="InterPro" id="IPR037053">
    <property type="entry name" value="Phage_tail_collar_dom_sf"/>
</dbReference>
<protein>
    <submittedName>
        <fullName evidence="10">Tail fiber protein</fullName>
    </submittedName>
</protein>
<evidence type="ECO:0000256" key="1">
    <source>
        <dbReference type="ARBA" id="ARBA00004328"/>
    </source>
</evidence>
<dbReference type="Proteomes" id="UP001432760">
    <property type="component" value="Segment"/>
</dbReference>
<keyword evidence="5" id="KW-1161">Viral attachment to host cell</keyword>
<dbReference type="GO" id="GO:0019062">
    <property type="term" value="P:virion attachment to host cell"/>
    <property type="evidence" value="ECO:0007669"/>
    <property type="project" value="UniProtKB-KW"/>
</dbReference>
<evidence type="ECO:0000259" key="8">
    <source>
        <dbReference type="Pfam" id="PF07484"/>
    </source>
</evidence>
<dbReference type="InterPro" id="IPR005068">
    <property type="entry name" value="Phage_lambda_Stf-r2"/>
</dbReference>
<sequence length="620" mass="66536">MTAKFYAILTNQGAARLANAAALGTRLNLTQMAVGDANGKLPTPDPVQTKLINQKRIAPLNMLSIDPKNTSQIVAEQVIPENEGGWWIREIGLYDDAGVLIAVANCPETYKPLLQEGSGRTQTIRMLLIVSSTSAITLKIDPAVVLATRQYVDDKIIEVKGYADEKMRLHEQSRNHPDGTLTAKGFLQLNSSVESTSEQLAATPKAVKIAMDNANARMAKERNLADLTNPALARQNLSLGDSATKNVGKVAGTVAAGDDQRITGAVQNTRKVNGKQLSNDVVITSEDVGALPASGGKVSGILNVEKYISASGEIAVRDGDEMLSMKTLQPENGPHFVSKRTSSNVYRTHKLQDASGVLMHVGDYGWGGKGEIFNLDDDQIKARMINIDTPTQVFRNESEQSKYGWRWSVHAYFKSGNTFTALIASHAGSGVRIIGGHNAGDPFIYNMLHDRNTKINHNGQVVSTAVTELSDNPVGAPIPWPQSAVPSGFLACNGQSFNKTTYPLLASAYPSGILPDLRGEFIRGLDAGRGVDTGRTVLSAQGDAIRNIVASGLWSERGTPPTGQITGAAYMDTARGAAWWGSGQSDNDNYVMALDASRVVPVANENRPRNVAFLYIVRAA</sequence>
<dbReference type="GO" id="GO:0098024">
    <property type="term" value="C:virus tail, fiber"/>
    <property type="evidence" value="ECO:0007669"/>
    <property type="project" value="UniProtKB-KW"/>
</dbReference>
<comment type="subcellular location">
    <subcellularLocation>
        <location evidence="1">Virion</location>
    </subcellularLocation>
</comment>
<feature type="domain" description="Phage tail collar" evidence="8">
    <location>
        <begin position="475"/>
        <end position="522"/>
    </location>
</feature>
<dbReference type="InterPro" id="IPR022225">
    <property type="entry name" value="Phage_tail_fibre_N"/>
</dbReference>
<accession>A0AAX4M7T2</accession>